<dbReference type="InterPro" id="IPR020983">
    <property type="entry name" value="Basic_leucine-zipper_C"/>
</dbReference>
<evidence type="ECO:0000256" key="4">
    <source>
        <dbReference type="ARBA" id="ARBA00023163"/>
    </source>
</evidence>
<dbReference type="GO" id="GO:0045893">
    <property type="term" value="P:positive regulation of DNA-templated transcription"/>
    <property type="evidence" value="ECO:0007669"/>
    <property type="project" value="EnsemblPlants"/>
</dbReference>
<dbReference type="Proteomes" id="UP000298652">
    <property type="component" value="Chromosome 2"/>
</dbReference>
<evidence type="ECO:0000256" key="5">
    <source>
        <dbReference type="ARBA" id="ARBA00023242"/>
    </source>
</evidence>
<keyword evidence="2" id="KW-0805">Transcription regulation</keyword>
<feature type="region of interest" description="Disordered" evidence="6">
    <location>
        <begin position="294"/>
        <end position="314"/>
    </location>
</feature>
<keyword evidence="9" id="KW-1185">Reference proteome</keyword>
<evidence type="ECO:0000256" key="6">
    <source>
        <dbReference type="SAM" id="MobiDB-lite"/>
    </source>
</evidence>
<dbReference type="EMBL" id="CM016553">
    <property type="protein sequence ID" value="TKW30780.1"/>
    <property type="molecule type" value="Genomic_DNA"/>
</dbReference>
<dbReference type="GO" id="GO:0010581">
    <property type="term" value="P:regulation of starch biosynthetic process"/>
    <property type="evidence" value="ECO:0007669"/>
    <property type="project" value="EnsemblPlants"/>
</dbReference>
<dbReference type="Gene3D" id="1.20.5.170">
    <property type="match status" value="1"/>
</dbReference>
<dbReference type="GO" id="GO:0003700">
    <property type="term" value="F:DNA-binding transcription factor activity"/>
    <property type="evidence" value="ECO:0007669"/>
    <property type="project" value="InterPro"/>
</dbReference>
<dbReference type="FunFam" id="1.20.5.170:FF:000020">
    <property type="entry name" value="BZIP transcription factor"/>
    <property type="match status" value="1"/>
</dbReference>
<dbReference type="GO" id="GO:0005634">
    <property type="term" value="C:nucleus"/>
    <property type="evidence" value="ECO:0007669"/>
    <property type="project" value="UniProtKB-SubCell"/>
</dbReference>
<feature type="compositionally biased region" description="Basic and acidic residues" evidence="6">
    <location>
        <begin position="207"/>
        <end position="224"/>
    </location>
</feature>
<dbReference type="PROSITE" id="PS50217">
    <property type="entry name" value="BZIP"/>
    <property type="match status" value="1"/>
</dbReference>
<evidence type="ECO:0000259" key="7">
    <source>
        <dbReference type="PROSITE" id="PS50217"/>
    </source>
</evidence>
<dbReference type="Pfam" id="PF00170">
    <property type="entry name" value="bZIP_1"/>
    <property type="match status" value="1"/>
</dbReference>
<feature type="region of interest" description="Disordered" evidence="6">
    <location>
        <begin position="388"/>
        <end position="416"/>
    </location>
</feature>
<feature type="region of interest" description="Disordered" evidence="6">
    <location>
        <begin position="178"/>
        <end position="197"/>
    </location>
</feature>
<keyword evidence="3" id="KW-0238">DNA-binding</keyword>
<feature type="domain" description="BZIP" evidence="7">
    <location>
        <begin position="209"/>
        <end position="261"/>
    </location>
</feature>
<reference evidence="8" key="1">
    <citation type="submission" date="2019-03" db="EMBL/GenBank/DDBJ databases">
        <title>WGS assembly of Setaria viridis.</title>
        <authorList>
            <person name="Huang P."/>
            <person name="Jenkins J."/>
            <person name="Grimwood J."/>
            <person name="Barry K."/>
            <person name="Healey A."/>
            <person name="Mamidi S."/>
            <person name="Sreedasyam A."/>
            <person name="Shu S."/>
            <person name="Feldman M."/>
            <person name="Wu J."/>
            <person name="Yu Y."/>
            <person name="Chen C."/>
            <person name="Johnson J."/>
            <person name="Rokhsar D."/>
            <person name="Baxter I."/>
            <person name="Schmutz J."/>
            <person name="Brutnell T."/>
            <person name="Kellogg E."/>
        </authorList>
    </citation>
    <scope>NUCLEOTIDE SEQUENCE [LARGE SCALE GENOMIC DNA]</scope>
</reference>
<accession>A0A4U6VM40</accession>
<evidence type="ECO:0000256" key="1">
    <source>
        <dbReference type="ARBA" id="ARBA00004123"/>
    </source>
</evidence>
<dbReference type="PROSITE" id="PS00036">
    <property type="entry name" value="BZIP_BASIC"/>
    <property type="match status" value="1"/>
</dbReference>
<evidence type="ECO:0000313" key="8">
    <source>
        <dbReference type="EMBL" id="TKW30780.1"/>
    </source>
</evidence>
<dbReference type="Pfam" id="PF12498">
    <property type="entry name" value="bZIP_C"/>
    <property type="match status" value="1"/>
</dbReference>
<name>A0A4U6VM40_SETVI</name>
<dbReference type="GO" id="GO:0043565">
    <property type="term" value="F:sequence-specific DNA binding"/>
    <property type="evidence" value="ECO:0007669"/>
    <property type="project" value="EnsemblPlants"/>
</dbReference>
<feature type="region of interest" description="Disordered" evidence="6">
    <location>
        <begin position="206"/>
        <end position="229"/>
    </location>
</feature>
<dbReference type="SUPFAM" id="SSF57959">
    <property type="entry name" value="Leucine zipper domain"/>
    <property type="match status" value="1"/>
</dbReference>
<dbReference type="InterPro" id="IPR004827">
    <property type="entry name" value="bZIP"/>
</dbReference>
<dbReference type="CDD" id="cd14702">
    <property type="entry name" value="bZIP_plant_GBF1"/>
    <property type="match status" value="1"/>
</dbReference>
<dbReference type="SMART" id="SM00338">
    <property type="entry name" value="BRLZ"/>
    <property type="match status" value="1"/>
</dbReference>
<protein>
    <recommendedName>
        <fullName evidence="7">BZIP domain-containing protein</fullName>
    </recommendedName>
</protein>
<dbReference type="InterPro" id="IPR045314">
    <property type="entry name" value="bZIP_plant_GBF1"/>
</dbReference>
<gene>
    <name evidence="8" type="ORF">SEVIR_2G060600v2</name>
</gene>
<evidence type="ECO:0000313" key="9">
    <source>
        <dbReference type="Proteomes" id="UP000298652"/>
    </source>
</evidence>
<dbReference type="PANTHER" id="PTHR46408:SF7">
    <property type="entry name" value="REGULATORY PROTEIN OPAQUE-2"/>
    <property type="match status" value="1"/>
</dbReference>
<organism evidence="8 9">
    <name type="scientific">Setaria viridis</name>
    <name type="common">Green bristlegrass</name>
    <name type="synonym">Setaria italica subsp. viridis</name>
    <dbReference type="NCBI Taxonomy" id="4556"/>
    <lineage>
        <taxon>Eukaryota</taxon>
        <taxon>Viridiplantae</taxon>
        <taxon>Streptophyta</taxon>
        <taxon>Embryophyta</taxon>
        <taxon>Tracheophyta</taxon>
        <taxon>Spermatophyta</taxon>
        <taxon>Magnoliopsida</taxon>
        <taxon>Liliopsida</taxon>
        <taxon>Poales</taxon>
        <taxon>Poaceae</taxon>
        <taxon>PACMAD clade</taxon>
        <taxon>Panicoideae</taxon>
        <taxon>Panicodae</taxon>
        <taxon>Paniceae</taxon>
        <taxon>Cenchrinae</taxon>
        <taxon>Setaria</taxon>
    </lineage>
</organism>
<comment type="subcellular location">
    <subcellularLocation>
        <location evidence="1">Nucleus</location>
    </subcellularLocation>
</comment>
<dbReference type="OMA" id="DHATMAP"/>
<keyword evidence="4" id="KW-0804">Transcription</keyword>
<dbReference type="Gramene" id="TKW30780">
    <property type="protein sequence ID" value="TKW30780"/>
    <property type="gene ID" value="SEVIR_2G060600v2"/>
</dbReference>
<evidence type="ECO:0000256" key="2">
    <source>
        <dbReference type="ARBA" id="ARBA00023015"/>
    </source>
</evidence>
<feature type="compositionally biased region" description="Low complexity" evidence="6">
    <location>
        <begin position="178"/>
        <end position="187"/>
    </location>
</feature>
<keyword evidence="5" id="KW-0539">Nucleus</keyword>
<evidence type="ECO:0000256" key="3">
    <source>
        <dbReference type="ARBA" id="ARBA00023125"/>
    </source>
</evidence>
<dbReference type="AlphaFoldDB" id="A0A4U6VM40"/>
<feature type="region of interest" description="Disordered" evidence="6">
    <location>
        <begin position="332"/>
        <end position="360"/>
    </location>
</feature>
<sequence>MDDHAVSMEEIIPDPFWEDLPPPPEPHLVTSDGLIDGVVTDGGGEGTNAMDQNQSPSEWSFERLLEEELLTDAAPLENFSGSAPHADTVVEEVDHATMAPAAVSTVGDPMEYNTILKRKLDEDLATVAMWRASSVVHPEHSQGSNNYIGGNINFVQNMRSISEGPINRARNAYIRARLATSSSSRDPSPSDDDDMDGEVEILGFKLPTEEKVRKRKESNRESARRSRYRKAAHLKEMEDQVAQLKVENSSLLRRLATLNQKYTDATVDNRVLKANMETLRAKVKMAEDALKRVTGTMSSSQPSRPSPPVPANADASGPILDNIIDYLMNSTDATTDNNFEPRTATTPSFSQQAEKPAAASTNSAMINRIAAHHAVAVELLHKRLGAMPTASSGVAPPPEPAPPSDVLVESTDMGVH</sequence>
<dbReference type="PANTHER" id="PTHR46408">
    <property type="entry name" value="BASIC LEUCINE ZIPPER 63"/>
    <property type="match status" value="1"/>
</dbReference>
<dbReference type="InterPro" id="IPR046347">
    <property type="entry name" value="bZIP_sf"/>
</dbReference>
<proteinExistence type="predicted"/>